<gene>
    <name evidence="2" type="primary">Trf-L3</name>
    <name evidence="2" type="ORF">Hamer_G025788</name>
</gene>
<comment type="caution">
    <text evidence="2">The sequence shown here is derived from an EMBL/GenBank/DDBJ whole genome shotgun (WGS) entry which is preliminary data.</text>
</comment>
<dbReference type="GO" id="GO:0005886">
    <property type="term" value="C:plasma membrane"/>
    <property type="evidence" value="ECO:0007669"/>
    <property type="project" value="TreeGrafter"/>
</dbReference>
<name>A0A8J5MJW0_HOMAM</name>
<feature type="domain" description="Transferrin-like" evidence="1">
    <location>
        <begin position="15"/>
        <end position="229"/>
    </location>
</feature>
<dbReference type="Gene3D" id="3.40.190.10">
    <property type="entry name" value="Periplasmic binding protein-like II"/>
    <property type="match status" value="3"/>
</dbReference>
<dbReference type="GO" id="GO:0006826">
    <property type="term" value="P:iron ion transport"/>
    <property type="evidence" value="ECO:0007669"/>
    <property type="project" value="TreeGrafter"/>
</dbReference>
<dbReference type="Proteomes" id="UP000747542">
    <property type="component" value="Unassembled WGS sequence"/>
</dbReference>
<dbReference type="InterPro" id="IPR001156">
    <property type="entry name" value="Transferrin-like_dom"/>
</dbReference>
<dbReference type="GO" id="GO:0005615">
    <property type="term" value="C:extracellular space"/>
    <property type="evidence" value="ECO:0007669"/>
    <property type="project" value="TreeGrafter"/>
</dbReference>
<evidence type="ECO:0000259" key="1">
    <source>
        <dbReference type="SMART" id="SM00094"/>
    </source>
</evidence>
<evidence type="ECO:0000313" key="3">
    <source>
        <dbReference type="Proteomes" id="UP000747542"/>
    </source>
</evidence>
<sequence>MYPCITQYTMYPPTVKLCVTPKIQPACETYSEDQASASINLVCVQGRDRYDCLHKIMKKEADLLPTQPEDVSPPGALLEKGEIKMDCNQTRTVVEHDLRAISNYFGQACILEIGSLITRRISSSVIADNYGLLCPDGRVENLDSTKPCHWAARPWNSWVARTTHDIQINKKEVAVLSKVMELAVLTSQSGDVTLRPWANGLLRLNTPSVLHVRQPHVTPVIFLRTEFGLFPVLSEVYGQLDASYFAVAVVKADSSITSSVNSKASPVILGLKNSRWSLLVCTGESAVQDSATELVNVREDEFHKTLGSSYYRAPY</sequence>
<dbReference type="SUPFAM" id="SSF53850">
    <property type="entry name" value="Periplasmic binding protein-like II"/>
    <property type="match status" value="2"/>
</dbReference>
<dbReference type="GO" id="GO:0005769">
    <property type="term" value="C:early endosome"/>
    <property type="evidence" value="ECO:0007669"/>
    <property type="project" value="TreeGrafter"/>
</dbReference>
<keyword evidence="3" id="KW-1185">Reference proteome</keyword>
<proteinExistence type="predicted"/>
<dbReference type="SMART" id="SM00094">
    <property type="entry name" value="TR_FER"/>
    <property type="match status" value="1"/>
</dbReference>
<accession>A0A8J5MJW0</accession>
<dbReference type="EMBL" id="JAHLQT010045131">
    <property type="protein sequence ID" value="KAG7154131.1"/>
    <property type="molecule type" value="Genomic_DNA"/>
</dbReference>
<dbReference type="AlphaFoldDB" id="A0A8J5MJW0"/>
<dbReference type="GO" id="GO:0055037">
    <property type="term" value="C:recycling endosome"/>
    <property type="evidence" value="ECO:0007669"/>
    <property type="project" value="TreeGrafter"/>
</dbReference>
<reference evidence="2" key="1">
    <citation type="journal article" date="2021" name="Sci. Adv.">
        <title>The American lobster genome reveals insights on longevity, neural, and immune adaptations.</title>
        <authorList>
            <person name="Polinski J.M."/>
            <person name="Zimin A.V."/>
            <person name="Clark K.F."/>
            <person name="Kohn A.B."/>
            <person name="Sadowski N."/>
            <person name="Timp W."/>
            <person name="Ptitsyn A."/>
            <person name="Khanna P."/>
            <person name="Romanova D.Y."/>
            <person name="Williams P."/>
            <person name="Greenwood S.J."/>
            <person name="Moroz L.L."/>
            <person name="Walt D.R."/>
            <person name="Bodnar A.G."/>
        </authorList>
    </citation>
    <scope>NUCLEOTIDE SEQUENCE</scope>
    <source>
        <strain evidence="2">GMGI-L3</strain>
    </source>
</reference>
<dbReference type="PANTHER" id="PTHR11485">
    <property type="entry name" value="TRANSFERRIN"/>
    <property type="match status" value="1"/>
</dbReference>
<dbReference type="PANTHER" id="PTHR11485:SF54">
    <property type="entry name" value="TRANSFERRIN"/>
    <property type="match status" value="1"/>
</dbReference>
<protein>
    <submittedName>
        <fullName evidence="2">Transferrin-like 3</fullName>
    </submittedName>
</protein>
<evidence type="ECO:0000313" key="2">
    <source>
        <dbReference type="EMBL" id="KAG7154131.1"/>
    </source>
</evidence>
<organism evidence="2 3">
    <name type="scientific">Homarus americanus</name>
    <name type="common">American lobster</name>
    <dbReference type="NCBI Taxonomy" id="6706"/>
    <lineage>
        <taxon>Eukaryota</taxon>
        <taxon>Metazoa</taxon>
        <taxon>Ecdysozoa</taxon>
        <taxon>Arthropoda</taxon>
        <taxon>Crustacea</taxon>
        <taxon>Multicrustacea</taxon>
        <taxon>Malacostraca</taxon>
        <taxon>Eumalacostraca</taxon>
        <taxon>Eucarida</taxon>
        <taxon>Decapoda</taxon>
        <taxon>Pleocyemata</taxon>
        <taxon>Astacidea</taxon>
        <taxon>Nephropoidea</taxon>
        <taxon>Nephropidae</taxon>
        <taxon>Homarus</taxon>
    </lineage>
</organism>